<name>A0A420XYY5_9PEZI</name>
<keyword evidence="2" id="KW-0472">Membrane</keyword>
<protein>
    <submittedName>
        <fullName evidence="3">Uncharacterized protein</fullName>
    </submittedName>
</protein>
<feature type="region of interest" description="Disordered" evidence="1">
    <location>
        <begin position="34"/>
        <end position="68"/>
    </location>
</feature>
<keyword evidence="2" id="KW-0812">Transmembrane</keyword>
<dbReference type="EMBL" id="QVQW01000092">
    <property type="protein sequence ID" value="RKU40749.1"/>
    <property type="molecule type" value="Genomic_DNA"/>
</dbReference>
<evidence type="ECO:0000313" key="3">
    <source>
        <dbReference type="EMBL" id="RKU40749.1"/>
    </source>
</evidence>
<accession>A0A420XYY5</accession>
<feature type="transmembrane region" description="Helical" evidence="2">
    <location>
        <begin position="75"/>
        <end position="92"/>
    </location>
</feature>
<comment type="caution">
    <text evidence="3">The sequence shown here is derived from an EMBL/GenBank/DDBJ whole genome shotgun (WGS) entry which is preliminary data.</text>
</comment>
<evidence type="ECO:0000256" key="2">
    <source>
        <dbReference type="SAM" id="Phobius"/>
    </source>
</evidence>
<gene>
    <name evidence="3" type="ORF">DL546_000427</name>
</gene>
<reference evidence="3 4" key="1">
    <citation type="submission" date="2018-08" db="EMBL/GenBank/DDBJ databases">
        <title>Draft genome of the lignicolous fungus Coniochaeta pulveracea.</title>
        <authorList>
            <person name="Borstlap C.J."/>
            <person name="De Witt R.N."/>
            <person name="Botha A."/>
            <person name="Volschenk H."/>
        </authorList>
    </citation>
    <scope>NUCLEOTIDE SEQUENCE [LARGE SCALE GENOMIC DNA]</scope>
    <source>
        <strain evidence="3 4">CAB683</strain>
    </source>
</reference>
<evidence type="ECO:0000313" key="4">
    <source>
        <dbReference type="Proteomes" id="UP000275385"/>
    </source>
</evidence>
<organism evidence="3 4">
    <name type="scientific">Coniochaeta pulveracea</name>
    <dbReference type="NCBI Taxonomy" id="177199"/>
    <lineage>
        <taxon>Eukaryota</taxon>
        <taxon>Fungi</taxon>
        <taxon>Dikarya</taxon>
        <taxon>Ascomycota</taxon>
        <taxon>Pezizomycotina</taxon>
        <taxon>Sordariomycetes</taxon>
        <taxon>Sordariomycetidae</taxon>
        <taxon>Coniochaetales</taxon>
        <taxon>Coniochaetaceae</taxon>
        <taxon>Coniochaeta</taxon>
    </lineage>
</organism>
<feature type="region of interest" description="Disordered" evidence="1">
    <location>
        <begin position="103"/>
        <end position="129"/>
    </location>
</feature>
<dbReference type="AlphaFoldDB" id="A0A420XYY5"/>
<sequence length="129" mass="14133">MPSIRVPSLRTAVLQPSVRVSAARPTRPLVYRTYAQQERWNEPNDGGKHDSPAQDKGPSGKYNLDGTSTAPAKKLWVYGAITVAVLGTYGFMMGRPDVVSKKGIERDTDAMHNQIPSDQQRRGGPIRSA</sequence>
<dbReference type="Proteomes" id="UP000275385">
    <property type="component" value="Unassembled WGS sequence"/>
</dbReference>
<evidence type="ECO:0000256" key="1">
    <source>
        <dbReference type="SAM" id="MobiDB-lite"/>
    </source>
</evidence>
<keyword evidence="2" id="KW-1133">Transmembrane helix</keyword>
<proteinExistence type="predicted"/>
<keyword evidence="4" id="KW-1185">Reference proteome</keyword>
<feature type="compositionally biased region" description="Basic and acidic residues" evidence="1">
    <location>
        <begin position="39"/>
        <end position="53"/>
    </location>
</feature>